<protein>
    <recommendedName>
        <fullName evidence="1">MULE transposase domain-containing protein</fullName>
    </recommendedName>
</protein>
<dbReference type="InterPro" id="IPR018289">
    <property type="entry name" value="MULE_transposase_dom"/>
</dbReference>
<keyword evidence="3" id="KW-1185">Reference proteome</keyword>
<reference evidence="2 3" key="1">
    <citation type="journal article" date="2017" name="Nat. Commun.">
        <title>Genome assembly with in vitro proximity ligation data and whole-genome triplication in lettuce.</title>
        <authorList>
            <person name="Reyes-Chin-Wo S."/>
            <person name="Wang Z."/>
            <person name="Yang X."/>
            <person name="Kozik A."/>
            <person name="Arikit S."/>
            <person name="Song C."/>
            <person name="Xia L."/>
            <person name="Froenicke L."/>
            <person name="Lavelle D.O."/>
            <person name="Truco M.J."/>
            <person name="Xia R."/>
            <person name="Zhu S."/>
            <person name="Xu C."/>
            <person name="Xu H."/>
            <person name="Xu X."/>
            <person name="Cox K."/>
            <person name="Korf I."/>
            <person name="Meyers B.C."/>
            <person name="Michelmore R.W."/>
        </authorList>
    </citation>
    <scope>NUCLEOTIDE SEQUENCE [LARGE SCALE GENOMIC DNA]</scope>
    <source>
        <strain evidence="3">cv. Salinas</strain>
        <tissue evidence="2">Seedlings</tissue>
    </source>
</reference>
<organism evidence="2 3">
    <name type="scientific">Lactuca sativa</name>
    <name type="common">Garden lettuce</name>
    <dbReference type="NCBI Taxonomy" id="4236"/>
    <lineage>
        <taxon>Eukaryota</taxon>
        <taxon>Viridiplantae</taxon>
        <taxon>Streptophyta</taxon>
        <taxon>Embryophyta</taxon>
        <taxon>Tracheophyta</taxon>
        <taxon>Spermatophyta</taxon>
        <taxon>Magnoliopsida</taxon>
        <taxon>eudicotyledons</taxon>
        <taxon>Gunneridae</taxon>
        <taxon>Pentapetalae</taxon>
        <taxon>asterids</taxon>
        <taxon>campanulids</taxon>
        <taxon>Asterales</taxon>
        <taxon>Asteraceae</taxon>
        <taxon>Cichorioideae</taxon>
        <taxon>Cichorieae</taxon>
        <taxon>Lactucinae</taxon>
        <taxon>Lactuca</taxon>
    </lineage>
</organism>
<evidence type="ECO:0000259" key="1">
    <source>
        <dbReference type="Pfam" id="PF10551"/>
    </source>
</evidence>
<dbReference type="EMBL" id="NBSK02000003">
    <property type="protein sequence ID" value="KAJ0216579.1"/>
    <property type="molecule type" value="Genomic_DNA"/>
</dbReference>
<evidence type="ECO:0000313" key="3">
    <source>
        <dbReference type="Proteomes" id="UP000235145"/>
    </source>
</evidence>
<gene>
    <name evidence="2" type="ORF">LSAT_V11C300102780</name>
</gene>
<dbReference type="Proteomes" id="UP000235145">
    <property type="component" value="Unassembled WGS sequence"/>
</dbReference>
<name>A0A9R1XKV9_LACSA</name>
<dbReference type="AlphaFoldDB" id="A0A9R1XKV9"/>
<evidence type="ECO:0000313" key="2">
    <source>
        <dbReference type="EMBL" id="KAJ0216579.1"/>
    </source>
</evidence>
<dbReference type="PANTHER" id="PTHR47718">
    <property type="entry name" value="OS01G0519700 PROTEIN"/>
    <property type="match status" value="1"/>
</dbReference>
<accession>A0A9R1XKV9</accession>
<sequence>MYVLVFVPFTVIDLHKSFVNVKARLLRTKDVDSYKWLLKQFLKANSNKQPLLVLTDQDAAVKQAVDQAQIVHVVYHEEDAKKSFFFCLVLLLFTQMCIIKHGFTQTV</sequence>
<comment type="caution">
    <text evidence="2">The sequence shown here is derived from an EMBL/GenBank/DDBJ whole genome shotgun (WGS) entry which is preliminary data.</text>
</comment>
<feature type="domain" description="MULE transposase" evidence="1">
    <location>
        <begin position="4"/>
        <end position="67"/>
    </location>
</feature>
<dbReference type="PANTHER" id="PTHR47718:SF12">
    <property type="entry name" value="PROTEIN FAR1-RELATED SEQUENCE"/>
    <property type="match status" value="1"/>
</dbReference>
<dbReference type="Pfam" id="PF10551">
    <property type="entry name" value="MULE"/>
    <property type="match status" value="1"/>
</dbReference>
<proteinExistence type="predicted"/>